<dbReference type="Gene3D" id="1.20.1050.10">
    <property type="match status" value="1"/>
</dbReference>
<dbReference type="PANTHER" id="PTHR32419">
    <property type="entry name" value="GLUTATHIONYL-HYDROQUINONE REDUCTASE"/>
    <property type="match status" value="1"/>
</dbReference>
<evidence type="ECO:0000313" key="3">
    <source>
        <dbReference type="Proteomes" id="UP000298493"/>
    </source>
</evidence>
<dbReference type="CDD" id="cd03190">
    <property type="entry name" value="GST_C_Omega_like"/>
    <property type="match status" value="1"/>
</dbReference>
<dbReference type="Gene3D" id="3.40.30.10">
    <property type="entry name" value="Glutaredoxin"/>
    <property type="match status" value="1"/>
</dbReference>
<name>A0A4Z1P493_9PEZI</name>
<dbReference type="Proteomes" id="UP000298493">
    <property type="component" value="Unassembled WGS sequence"/>
</dbReference>
<dbReference type="EMBL" id="SNSC02000006">
    <property type="protein sequence ID" value="TID23627.1"/>
    <property type="molecule type" value="Genomic_DNA"/>
</dbReference>
<organism evidence="2 3">
    <name type="scientific">Venturia nashicola</name>
    <dbReference type="NCBI Taxonomy" id="86259"/>
    <lineage>
        <taxon>Eukaryota</taxon>
        <taxon>Fungi</taxon>
        <taxon>Dikarya</taxon>
        <taxon>Ascomycota</taxon>
        <taxon>Pezizomycotina</taxon>
        <taxon>Dothideomycetes</taxon>
        <taxon>Pleosporomycetidae</taxon>
        <taxon>Venturiales</taxon>
        <taxon>Venturiaceae</taxon>
        <taxon>Venturia</taxon>
    </lineage>
</organism>
<sequence length="849" mass="95808">MASAGSMIHEAGTNDGWHGVIKEGGEFPPEKGRYHLYIGLFCPFAHRANLVRYIKGLTEYIDISVVKPYPKGDDNGWPGWKFPKTDDEYPGATVDHLFGSEYMHEIYFKADKEYKGRYSVPLLWDRTNGTIVNNESAELLRWLPTAFISLRDHDVADLDLYPPKHHAAIDRISVWMQDHLNTGVYKAGFAPEQESYDKNVVQVFAALNKLEEIIHEKGGPYILGQDMTELDIRAYATIIRFDTVYVQHFKCNLGTIRHDYPNINNWLKNLYWNVPGYKESTDFKHIKENYTKSHGDINPKAITPMGPFPDVEEGVVENFSKLRVGAVKLDVVLEYQKKLDTTTMKRKATCSLTEPGAKRAHHIVPSDVPLRLQDSLASKLDLVNQHITSLTKPNADDQESNGEDNVEQALVIKLSLAPRLLAAFPHKVNKNARTTYSPLPAPPRDRLPLHGTLKFLELPPALLDKIYQDAVEPTNLRQLLQEILGIRSPLQRLEWLFTCKDFLHEARSHAFSKVPFHVRPFNTQAVLVHSNGHRITDLKGKEPWKDQVLLKKGIFRIGIDHDYFVIDKFMALQNKVGLIKHVCHSMPVTGLTAYQEDLDWTPFGMDLACGSYSTKRGTVKLELDKLTLVTNGFPLGHWNRTSKRPITEDLAAWVLSSIVEHKTIKKVNVIIADRRYVEKVKNAKSPLAQREVAMDVNLLRKELNEMLELIVARSWLTDESGEQIWSVEFELQGHVHLASCDLIRDPNPQALWPFHNDNQLRLTTTLHIPKTTANTAIMVAMYTIAGKQVGSHVLAMATLGTTFATAAFFLSGGKKEDGPPIGAGSKEEESFVKDFISKAGEKAKKATGA</sequence>
<dbReference type="InterPro" id="IPR036282">
    <property type="entry name" value="Glutathione-S-Trfase_C_sf"/>
</dbReference>
<dbReference type="InterPro" id="IPR021278">
    <property type="entry name" value="ATP19"/>
</dbReference>
<dbReference type="Pfam" id="PF13410">
    <property type="entry name" value="GST_C_2"/>
    <property type="match status" value="1"/>
</dbReference>
<dbReference type="InterPro" id="IPR010987">
    <property type="entry name" value="Glutathione-S-Trfase_C-like"/>
</dbReference>
<dbReference type="Pfam" id="PF13409">
    <property type="entry name" value="GST_N_2"/>
    <property type="match status" value="1"/>
</dbReference>
<protein>
    <submittedName>
        <fullName evidence="2">Glutathione S-transferase</fullName>
    </submittedName>
</protein>
<keyword evidence="3" id="KW-1185">Reference proteome</keyword>
<dbReference type="GO" id="GO:0005737">
    <property type="term" value="C:cytoplasm"/>
    <property type="evidence" value="ECO:0007669"/>
    <property type="project" value="TreeGrafter"/>
</dbReference>
<dbReference type="STRING" id="86259.A0A4Z1P493"/>
<dbReference type="SUPFAM" id="SSF47616">
    <property type="entry name" value="GST C-terminal domain-like"/>
    <property type="match status" value="1"/>
</dbReference>
<comment type="caution">
    <text evidence="2">The sequence shown here is derived from an EMBL/GenBank/DDBJ whole genome shotgun (WGS) entry which is preliminary data.</text>
</comment>
<dbReference type="InterPro" id="IPR040079">
    <property type="entry name" value="Glutathione_S-Trfase"/>
</dbReference>
<accession>A0A4Z1P493</accession>
<dbReference type="GO" id="GO:0004364">
    <property type="term" value="F:glutathione transferase activity"/>
    <property type="evidence" value="ECO:0007669"/>
    <property type="project" value="InterPro"/>
</dbReference>
<dbReference type="SFLD" id="SFLDG01148">
    <property type="entry name" value="Xi_(cytGST)"/>
    <property type="match status" value="1"/>
</dbReference>
<dbReference type="SUPFAM" id="SSF52833">
    <property type="entry name" value="Thioredoxin-like"/>
    <property type="match status" value="1"/>
</dbReference>
<dbReference type="PANTHER" id="PTHR32419:SF23">
    <property type="entry name" value="GLUTATHIONE S-TRANSFERASE (EUROFUNG)"/>
    <property type="match status" value="1"/>
</dbReference>
<gene>
    <name evidence="2" type="ORF">E6O75_ATG03263</name>
</gene>
<dbReference type="InterPro" id="IPR016639">
    <property type="entry name" value="GST_Omega/GSH"/>
</dbReference>
<keyword evidence="2" id="KW-0808">Transferase</keyword>
<dbReference type="InterPro" id="IPR036249">
    <property type="entry name" value="Thioredoxin-like_sf"/>
</dbReference>
<reference evidence="2 3" key="1">
    <citation type="submission" date="2019-04" db="EMBL/GenBank/DDBJ databases">
        <title>High contiguity whole genome sequence and gene annotation resource for two Venturia nashicola isolates.</title>
        <authorList>
            <person name="Prokchorchik M."/>
            <person name="Won K."/>
            <person name="Lee Y."/>
            <person name="Choi E.D."/>
            <person name="Segonzac C."/>
            <person name="Sohn K.H."/>
        </authorList>
    </citation>
    <scope>NUCLEOTIDE SEQUENCE [LARGE SCALE GENOMIC DNA]</scope>
    <source>
        <strain evidence="2 3">PRI2</strain>
    </source>
</reference>
<proteinExistence type="predicted"/>
<dbReference type="AlphaFoldDB" id="A0A4Z1P493"/>
<dbReference type="SFLD" id="SFLDG01206">
    <property type="entry name" value="Xi.1"/>
    <property type="match status" value="1"/>
</dbReference>
<evidence type="ECO:0000313" key="2">
    <source>
        <dbReference type="EMBL" id="TID23627.1"/>
    </source>
</evidence>
<dbReference type="SFLD" id="SFLDS00019">
    <property type="entry name" value="Glutathione_Transferase_(cytos"/>
    <property type="match status" value="1"/>
</dbReference>
<dbReference type="InterPro" id="IPR047047">
    <property type="entry name" value="GST_Omega-like_C"/>
</dbReference>
<feature type="domain" description="GST C-terminal" evidence="1">
    <location>
        <begin position="162"/>
        <end position="293"/>
    </location>
</feature>
<dbReference type="InterPro" id="IPR004045">
    <property type="entry name" value="Glutathione_S-Trfase_N"/>
</dbReference>
<dbReference type="PROSITE" id="PS50405">
    <property type="entry name" value="GST_CTER"/>
    <property type="match status" value="1"/>
</dbReference>
<dbReference type="Pfam" id="PF11022">
    <property type="entry name" value="ATP19"/>
    <property type="match status" value="1"/>
</dbReference>
<evidence type="ECO:0000259" key="1">
    <source>
        <dbReference type="PROSITE" id="PS50405"/>
    </source>
</evidence>